<keyword evidence="1" id="KW-0812">Transmembrane</keyword>
<dbReference type="Proteomes" id="UP000295729">
    <property type="component" value="Unassembled WGS sequence"/>
</dbReference>
<accession>A0A4R6XE25</accession>
<keyword evidence="1" id="KW-1133">Transmembrane helix</keyword>
<feature type="transmembrane region" description="Helical" evidence="1">
    <location>
        <begin position="68"/>
        <end position="86"/>
    </location>
</feature>
<feature type="transmembrane region" description="Helical" evidence="1">
    <location>
        <begin position="92"/>
        <end position="115"/>
    </location>
</feature>
<proteinExistence type="predicted"/>
<dbReference type="RefSeq" id="WP_133560097.1">
    <property type="nucleotide sequence ID" value="NZ_JAJGNH010000015.1"/>
</dbReference>
<evidence type="ECO:0000256" key="1">
    <source>
        <dbReference type="SAM" id="Phobius"/>
    </source>
</evidence>
<keyword evidence="3" id="KW-1185">Reference proteome</keyword>
<dbReference type="OrthoDB" id="582407at2"/>
<keyword evidence="1" id="KW-0472">Membrane</keyword>
<feature type="transmembrane region" description="Helical" evidence="1">
    <location>
        <begin position="44"/>
        <end position="61"/>
    </location>
</feature>
<dbReference type="EMBL" id="SNZA01000001">
    <property type="protein sequence ID" value="TDR15487.1"/>
    <property type="molecule type" value="Genomic_DNA"/>
</dbReference>
<comment type="caution">
    <text evidence="2">The sequence shown here is derived from an EMBL/GenBank/DDBJ whole genome shotgun (WGS) entry which is preliminary data.</text>
</comment>
<evidence type="ECO:0008006" key="4">
    <source>
        <dbReference type="Google" id="ProtNLM"/>
    </source>
</evidence>
<dbReference type="AlphaFoldDB" id="A0A4R6XE25"/>
<gene>
    <name evidence="2" type="ORF">C8D85_0853</name>
</gene>
<name>A0A4R6XE25_9GAMM</name>
<evidence type="ECO:0000313" key="3">
    <source>
        <dbReference type="Proteomes" id="UP000295729"/>
    </source>
</evidence>
<reference evidence="2 3" key="1">
    <citation type="submission" date="2019-03" db="EMBL/GenBank/DDBJ databases">
        <title>Genomic Encyclopedia of Type Strains, Phase IV (KMG-IV): sequencing the most valuable type-strain genomes for metagenomic binning, comparative biology and taxonomic classification.</title>
        <authorList>
            <person name="Goeker M."/>
        </authorList>
    </citation>
    <scope>NUCLEOTIDE SEQUENCE [LARGE SCALE GENOMIC DNA]</scope>
    <source>
        <strain evidence="2 3">DSM 5604</strain>
    </source>
</reference>
<protein>
    <recommendedName>
        <fullName evidence="4">VanZ family protein</fullName>
    </recommendedName>
</protein>
<organism evidence="2 3">
    <name type="scientific">Marinomonas communis</name>
    <dbReference type="NCBI Taxonomy" id="28254"/>
    <lineage>
        <taxon>Bacteria</taxon>
        <taxon>Pseudomonadati</taxon>
        <taxon>Pseudomonadota</taxon>
        <taxon>Gammaproteobacteria</taxon>
        <taxon>Oceanospirillales</taxon>
        <taxon>Oceanospirillaceae</taxon>
        <taxon>Marinomonas</taxon>
    </lineage>
</organism>
<sequence length="123" mass="13522">MMKWSWLFDSRTQWLGFALGALIVLLGTLMPASSLGSPPGSDKLHHILGFGCWAGLCAFGPSKRFYSLAILIVFAGGLIEIIQPYVNRYGDWYDFLADAIGVALACVFHLIVCFFKKRGTDTA</sequence>
<evidence type="ECO:0000313" key="2">
    <source>
        <dbReference type="EMBL" id="TDR15487.1"/>
    </source>
</evidence>